<reference evidence="9 11" key="2">
    <citation type="submission" date="2013-03" db="EMBL/GenBank/DDBJ databases">
        <title>The Genome Sequence of Enterococcus avium ATCC_14025 (PacBio/Illumina hybrid assembly).</title>
        <authorList>
            <consortium name="The Broad Institute Genomics Platform"/>
            <consortium name="The Broad Institute Genome Sequencing Center for Infectious Disease"/>
            <person name="Earl A."/>
            <person name="Russ C."/>
            <person name="Gilmore M."/>
            <person name="Surin D."/>
            <person name="Walker B."/>
            <person name="Young S."/>
            <person name="Zeng Q."/>
            <person name="Gargeya S."/>
            <person name="Fitzgerald M."/>
            <person name="Haas B."/>
            <person name="Abouelleil A."/>
            <person name="Allen A.W."/>
            <person name="Alvarado L."/>
            <person name="Arachchi H.M."/>
            <person name="Berlin A.M."/>
            <person name="Chapman S.B."/>
            <person name="Gainer-Dewar J."/>
            <person name="Goldberg J."/>
            <person name="Griggs A."/>
            <person name="Gujja S."/>
            <person name="Hansen M."/>
            <person name="Howarth C."/>
            <person name="Imamovic A."/>
            <person name="Ireland A."/>
            <person name="Larimer J."/>
            <person name="McCowan C."/>
            <person name="Murphy C."/>
            <person name="Pearson M."/>
            <person name="Poon T.W."/>
            <person name="Priest M."/>
            <person name="Roberts A."/>
            <person name="Saif S."/>
            <person name="Shea T."/>
            <person name="Sisk P."/>
            <person name="Sykes S."/>
            <person name="Wortman J."/>
            <person name="Nusbaum C."/>
            <person name="Birren B."/>
        </authorList>
    </citation>
    <scope>NUCLEOTIDE SEQUENCE [LARGE SCALE GENOMIC DNA]</scope>
    <source>
        <strain evidence="9 11">ATCC 14025</strain>
    </source>
</reference>
<dbReference type="NCBIfam" id="TIGR02494">
    <property type="entry name" value="PFLE_PFLC"/>
    <property type="match status" value="1"/>
</dbReference>
<dbReference type="SUPFAM" id="SSF102114">
    <property type="entry name" value="Radical SAM enzymes"/>
    <property type="match status" value="1"/>
</dbReference>
<evidence type="ECO:0000256" key="4">
    <source>
        <dbReference type="ARBA" id="ARBA00022723"/>
    </source>
</evidence>
<dbReference type="RefSeq" id="WP_016178053.1">
    <property type="nucleotide sequence ID" value="NZ_KE136357.1"/>
</dbReference>
<evidence type="ECO:0000313" key="10">
    <source>
        <dbReference type="Proteomes" id="UP000014104"/>
    </source>
</evidence>
<evidence type="ECO:0000256" key="3">
    <source>
        <dbReference type="ARBA" id="ARBA00022691"/>
    </source>
</evidence>
<dbReference type="EMBL" id="AHYV01000003">
    <property type="protein sequence ID" value="EOT51551.1"/>
    <property type="molecule type" value="Genomic_DNA"/>
</dbReference>
<protein>
    <recommendedName>
        <fullName evidence="7">Radical SAM core domain-containing protein</fullName>
    </recommendedName>
</protein>
<evidence type="ECO:0000256" key="1">
    <source>
        <dbReference type="ARBA" id="ARBA00001966"/>
    </source>
</evidence>
<keyword evidence="3" id="KW-0949">S-adenosyl-L-methionine</keyword>
<comment type="cofactor">
    <cofactor evidence="1">
        <name>[4Fe-4S] cluster</name>
        <dbReference type="ChEBI" id="CHEBI:49883"/>
    </cofactor>
</comment>
<dbReference type="GO" id="GO:0046872">
    <property type="term" value="F:metal ion binding"/>
    <property type="evidence" value="ECO:0007669"/>
    <property type="project" value="UniProtKB-KW"/>
</dbReference>
<name>A0AAV3J5Y9_ENTAV</name>
<dbReference type="InterPro" id="IPR034457">
    <property type="entry name" value="Organic_radical-activating"/>
</dbReference>
<dbReference type="InterPro" id="IPR007197">
    <property type="entry name" value="rSAM"/>
</dbReference>
<accession>A0AAV3J5Y9</accession>
<dbReference type="InterPro" id="IPR058240">
    <property type="entry name" value="rSAM_sf"/>
</dbReference>
<feature type="domain" description="Radical SAM core" evidence="7">
    <location>
        <begin position="15"/>
        <end position="243"/>
    </location>
</feature>
<keyword evidence="4" id="KW-0479">Metal-binding</keyword>
<organism evidence="9 11">
    <name type="scientific">Enterococcus avium ATCC 14025</name>
    <dbReference type="NCBI Taxonomy" id="1140002"/>
    <lineage>
        <taxon>Bacteria</taxon>
        <taxon>Bacillati</taxon>
        <taxon>Bacillota</taxon>
        <taxon>Bacilli</taxon>
        <taxon>Lactobacillales</taxon>
        <taxon>Enterococcaceae</taxon>
        <taxon>Enterococcus</taxon>
    </lineage>
</organism>
<dbReference type="Proteomes" id="UP000014104">
    <property type="component" value="Unassembled WGS sequence"/>
</dbReference>
<dbReference type="PANTHER" id="PTHR30352">
    <property type="entry name" value="PYRUVATE FORMATE-LYASE-ACTIVATING ENZYME"/>
    <property type="match status" value="1"/>
</dbReference>
<keyword evidence="10" id="KW-1185">Reference proteome</keyword>
<dbReference type="InterPro" id="IPR012839">
    <property type="entry name" value="Organic_radical_activase"/>
</dbReference>
<dbReference type="PROSITE" id="PS51918">
    <property type="entry name" value="RADICAL_SAM"/>
    <property type="match status" value="1"/>
</dbReference>
<dbReference type="SFLD" id="SFLDS00029">
    <property type="entry name" value="Radical_SAM"/>
    <property type="match status" value="1"/>
</dbReference>
<reference evidence="8 10" key="1">
    <citation type="submission" date="2013-03" db="EMBL/GenBank/DDBJ databases">
        <title>The Genome Sequence of Enterococcus avium ATCC_14025 (Illumina only assembly).</title>
        <authorList>
            <consortium name="The Broad Institute Genomics Platform"/>
            <consortium name="The Broad Institute Genome Sequencing Center for Infectious Disease"/>
            <person name="Earl A."/>
            <person name="Russ C."/>
            <person name="Gilmore M."/>
            <person name="Surin D."/>
            <person name="Walker B."/>
            <person name="Young S."/>
            <person name="Zeng Q."/>
            <person name="Gargeya S."/>
            <person name="Fitzgerald M."/>
            <person name="Haas B."/>
            <person name="Abouelleil A."/>
            <person name="Allen A.W."/>
            <person name="Alvarado L."/>
            <person name="Arachchi H.M."/>
            <person name="Berlin A.M."/>
            <person name="Chapman S.B."/>
            <person name="Gainer-Dewar J."/>
            <person name="Goldberg J."/>
            <person name="Griggs A."/>
            <person name="Gujja S."/>
            <person name="Hansen M."/>
            <person name="Howarth C."/>
            <person name="Imamovic A."/>
            <person name="Ireland A."/>
            <person name="Larimer J."/>
            <person name="McCowan C."/>
            <person name="Murphy C."/>
            <person name="Pearson M."/>
            <person name="Poon T.W."/>
            <person name="Priest M."/>
            <person name="Roberts A."/>
            <person name="Saif S."/>
            <person name="Shea T."/>
            <person name="Sisk P."/>
            <person name="Sykes S."/>
            <person name="Wortman J."/>
            <person name="Nusbaum C."/>
            <person name="Birren B."/>
        </authorList>
    </citation>
    <scope>NUCLEOTIDE SEQUENCE [LARGE SCALE GENOMIC DNA]</scope>
    <source>
        <strain evidence="8 10">ATCC 14025</strain>
    </source>
</reference>
<dbReference type="CDD" id="cd01335">
    <property type="entry name" value="Radical_SAM"/>
    <property type="match status" value="1"/>
</dbReference>
<dbReference type="EMBL" id="ASWL01000002">
    <property type="protein sequence ID" value="EOU23871.1"/>
    <property type="molecule type" value="Genomic_DNA"/>
</dbReference>
<proteinExistence type="predicted"/>
<evidence type="ECO:0000256" key="2">
    <source>
        <dbReference type="ARBA" id="ARBA00022485"/>
    </source>
</evidence>
<evidence type="ECO:0000313" key="11">
    <source>
        <dbReference type="Proteomes" id="UP000014107"/>
    </source>
</evidence>
<evidence type="ECO:0000313" key="8">
    <source>
        <dbReference type="EMBL" id="EOT51551.1"/>
    </source>
</evidence>
<dbReference type="Gene3D" id="3.20.20.70">
    <property type="entry name" value="Aldolase class I"/>
    <property type="match status" value="1"/>
</dbReference>
<keyword evidence="2" id="KW-0004">4Fe-4S</keyword>
<evidence type="ECO:0000256" key="5">
    <source>
        <dbReference type="ARBA" id="ARBA00023004"/>
    </source>
</evidence>
<dbReference type="AlphaFoldDB" id="A0AAV3J5Y9"/>
<dbReference type="Proteomes" id="UP000014107">
    <property type="component" value="Unassembled WGS sequence"/>
</dbReference>
<dbReference type="GO" id="GO:0016491">
    <property type="term" value="F:oxidoreductase activity"/>
    <property type="evidence" value="ECO:0007669"/>
    <property type="project" value="InterPro"/>
</dbReference>
<keyword evidence="5" id="KW-0408">Iron</keyword>
<evidence type="ECO:0000256" key="6">
    <source>
        <dbReference type="ARBA" id="ARBA00023014"/>
    </source>
</evidence>
<dbReference type="PANTHER" id="PTHR30352:SF4">
    <property type="entry name" value="PYRUVATE FORMATE-LYASE 2-ACTIVATING ENZYME"/>
    <property type="match status" value="1"/>
</dbReference>
<dbReference type="Pfam" id="PF04055">
    <property type="entry name" value="Radical_SAM"/>
    <property type="match status" value="1"/>
</dbReference>
<comment type="caution">
    <text evidence="9">The sequence shown here is derived from an EMBL/GenBank/DDBJ whole genome shotgun (WGS) entry which is preliminary data.</text>
</comment>
<evidence type="ECO:0000313" key="9">
    <source>
        <dbReference type="EMBL" id="EOU23871.1"/>
    </source>
</evidence>
<dbReference type="PIRSF" id="PIRSF000371">
    <property type="entry name" value="PFL_act_enz"/>
    <property type="match status" value="1"/>
</dbReference>
<keyword evidence="6" id="KW-0411">Iron-sulfur</keyword>
<dbReference type="InterPro" id="IPR013785">
    <property type="entry name" value="Aldolase_TIM"/>
</dbReference>
<sequence length="256" mass="29345">MERGTVLRMEKTSIYDGEGLRTVVYLKGCPLRCSWCSTPESQKRTIEKGFGRIMTVKEVIKEIEKDAVFFFHSQGGVTISGGEALMQADFVRELLQESMYLGINTALETSFFADYQEIKKIGSFLNSIYIDIKCFDTEKHKQWTGVSNKLILSNIEKFTQEFHSCSVHIRIPVIPTVNMNQSELLKIAKFVGELSEVEDLELLPYHRYGLQSYQQLGIKYSMENLEPPSEEKMFELAEFLAEQVPNMKVLTMGKSF</sequence>
<dbReference type="GO" id="GO:0051539">
    <property type="term" value="F:4 iron, 4 sulfur cluster binding"/>
    <property type="evidence" value="ECO:0007669"/>
    <property type="project" value="UniProtKB-KW"/>
</dbReference>
<gene>
    <name evidence="9" type="ORF">I570_01737</name>
    <name evidence="8" type="ORF">OMU_00147</name>
</gene>
<dbReference type="SFLD" id="SFLDG01066">
    <property type="entry name" value="organic_radical-activating_enz"/>
    <property type="match status" value="1"/>
</dbReference>
<evidence type="ECO:0000259" key="7">
    <source>
        <dbReference type="PROSITE" id="PS51918"/>
    </source>
</evidence>